<dbReference type="OMA" id="MRHEAFQ"/>
<evidence type="ECO:0000259" key="1">
    <source>
        <dbReference type="Pfam" id="PF07654"/>
    </source>
</evidence>
<evidence type="ECO:0000313" key="3">
    <source>
        <dbReference type="Proteomes" id="UP000288216"/>
    </source>
</evidence>
<dbReference type="Gene3D" id="2.60.40.10">
    <property type="entry name" value="Immunoglobulins"/>
    <property type="match status" value="1"/>
</dbReference>
<dbReference type="InterPro" id="IPR003597">
    <property type="entry name" value="Ig_C1-set"/>
</dbReference>
<dbReference type="SUPFAM" id="SSF48726">
    <property type="entry name" value="Immunoglobulin"/>
    <property type="match status" value="1"/>
</dbReference>
<dbReference type="EMBL" id="BFAA01000231">
    <property type="protein sequence ID" value="GCB69606.1"/>
    <property type="molecule type" value="Genomic_DNA"/>
</dbReference>
<dbReference type="Proteomes" id="UP000288216">
    <property type="component" value="Unassembled WGS sequence"/>
</dbReference>
<dbReference type="AlphaFoldDB" id="A0A401P903"/>
<evidence type="ECO:0000313" key="2">
    <source>
        <dbReference type="EMBL" id="GCB69606.1"/>
    </source>
</evidence>
<feature type="non-terminal residue" evidence="2">
    <location>
        <position position="1"/>
    </location>
</feature>
<dbReference type="InterPro" id="IPR036179">
    <property type="entry name" value="Ig-like_dom_sf"/>
</dbReference>
<dbReference type="Pfam" id="PF07654">
    <property type="entry name" value="C1-set"/>
    <property type="match status" value="1"/>
</dbReference>
<sequence length="113" mass="13285">QAIGPKDLHFIWKKNGQRMTDSIKHQTQPLKDGRIHVISWLKDTVITDTQYHCHVTSKNGKAKSDVLIVVGDDRAQKRWSKELAKWKKAIDDHEQMMQTWMKSWDSCEEENLK</sequence>
<proteinExistence type="predicted"/>
<name>A0A401P903_SCYTO</name>
<protein>
    <recommendedName>
        <fullName evidence="1">Immunoglobulin C1-set domain-containing protein</fullName>
    </recommendedName>
</protein>
<feature type="domain" description="Immunoglobulin C1-set" evidence="1">
    <location>
        <begin position="5"/>
        <end position="58"/>
    </location>
</feature>
<organism evidence="2 3">
    <name type="scientific">Scyliorhinus torazame</name>
    <name type="common">Cloudy catshark</name>
    <name type="synonym">Catulus torazame</name>
    <dbReference type="NCBI Taxonomy" id="75743"/>
    <lineage>
        <taxon>Eukaryota</taxon>
        <taxon>Metazoa</taxon>
        <taxon>Chordata</taxon>
        <taxon>Craniata</taxon>
        <taxon>Vertebrata</taxon>
        <taxon>Chondrichthyes</taxon>
        <taxon>Elasmobranchii</taxon>
        <taxon>Galeomorphii</taxon>
        <taxon>Galeoidea</taxon>
        <taxon>Carcharhiniformes</taxon>
        <taxon>Scyliorhinidae</taxon>
        <taxon>Scyliorhinus</taxon>
    </lineage>
</organism>
<gene>
    <name evidence="2" type="ORF">scyTo_0001086</name>
</gene>
<accession>A0A401P903</accession>
<keyword evidence="3" id="KW-1185">Reference proteome</keyword>
<dbReference type="STRING" id="75743.A0A401P903"/>
<dbReference type="InterPro" id="IPR013783">
    <property type="entry name" value="Ig-like_fold"/>
</dbReference>
<dbReference type="OrthoDB" id="9036696at2759"/>
<comment type="caution">
    <text evidence="2">The sequence shown here is derived from an EMBL/GenBank/DDBJ whole genome shotgun (WGS) entry which is preliminary data.</text>
</comment>
<reference evidence="2 3" key="1">
    <citation type="journal article" date="2018" name="Nat. Ecol. Evol.">
        <title>Shark genomes provide insights into elasmobranch evolution and the origin of vertebrates.</title>
        <authorList>
            <person name="Hara Y"/>
            <person name="Yamaguchi K"/>
            <person name="Onimaru K"/>
            <person name="Kadota M"/>
            <person name="Koyanagi M"/>
            <person name="Keeley SD"/>
            <person name="Tatsumi K"/>
            <person name="Tanaka K"/>
            <person name="Motone F"/>
            <person name="Kageyama Y"/>
            <person name="Nozu R"/>
            <person name="Adachi N"/>
            <person name="Nishimura O"/>
            <person name="Nakagawa R"/>
            <person name="Tanegashima C"/>
            <person name="Kiyatake I"/>
            <person name="Matsumoto R"/>
            <person name="Murakumo K"/>
            <person name="Nishida K"/>
            <person name="Terakita A"/>
            <person name="Kuratani S"/>
            <person name="Sato K"/>
            <person name="Hyodo S Kuraku.S."/>
        </authorList>
    </citation>
    <scope>NUCLEOTIDE SEQUENCE [LARGE SCALE GENOMIC DNA]</scope>
</reference>